<feature type="region of interest" description="Disordered" evidence="1">
    <location>
        <begin position="314"/>
        <end position="339"/>
    </location>
</feature>
<feature type="compositionally biased region" description="Basic residues" evidence="1">
    <location>
        <begin position="81"/>
        <end position="91"/>
    </location>
</feature>
<comment type="caution">
    <text evidence="3">The sequence shown here is derived from an EMBL/GenBank/DDBJ whole genome shotgun (WGS) entry which is preliminary data.</text>
</comment>
<dbReference type="Proteomes" id="UP000663833">
    <property type="component" value="Unassembled WGS sequence"/>
</dbReference>
<evidence type="ECO:0000256" key="1">
    <source>
        <dbReference type="SAM" id="MobiDB-lite"/>
    </source>
</evidence>
<accession>A0A817RHA7</accession>
<feature type="compositionally biased region" description="Low complexity" evidence="1">
    <location>
        <begin position="319"/>
        <end position="329"/>
    </location>
</feature>
<gene>
    <name evidence="4" type="ORF">GRG538_LOCUS3993</name>
    <name evidence="2" type="ORF">LUA448_LOCUS2624</name>
    <name evidence="3" type="ORF">TIS948_LOCUS14815</name>
</gene>
<name>A0A817RHA7_9BILA</name>
<dbReference type="EMBL" id="CAJNXB010002430">
    <property type="protein sequence ID" value="CAF3244198.1"/>
    <property type="molecule type" value="Genomic_DNA"/>
</dbReference>
<evidence type="ECO:0000313" key="4">
    <source>
        <dbReference type="EMBL" id="CAF3334384.1"/>
    </source>
</evidence>
<organism evidence="3 5">
    <name type="scientific">Rotaria socialis</name>
    <dbReference type="NCBI Taxonomy" id="392032"/>
    <lineage>
        <taxon>Eukaryota</taxon>
        <taxon>Metazoa</taxon>
        <taxon>Spiralia</taxon>
        <taxon>Gnathifera</taxon>
        <taxon>Rotifera</taxon>
        <taxon>Eurotatoria</taxon>
        <taxon>Bdelloidea</taxon>
        <taxon>Philodinida</taxon>
        <taxon>Philodinidae</taxon>
        <taxon>Rotaria</taxon>
    </lineage>
</organism>
<dbReference type="Proteomes" id="UP000663872">
    <property type="component" value="Unassembled WGS sequence"/>
</dbReference>
<dbReference type="EMBL" id="CAJNYD010000069">
    <property type="protein sequence ID" value="CAF3208147.1"/>
    <property type="molecule type" value="Genomic_DNA"/>
</dbReference>
<proteinExistence type="predicted"/>
<feature type="compositionally biased region" description="Basic residues" evidence="1">
    <location>
        <begin position="330"/>
        <end position="339"/>
    </location>
</feature>
<dbReference type="AlphaFoldDB" id="A0A817RHA7"/>
<protein>
    <submittedName>
        <fullName evidence="3">Uncharacterized protein</fullName>
    </submittedName>
</protein>
<evidence type="ECO:0000313" key="5">
    <source>
        <dbReference type="Proteomes" id="UP000663825"/>
    </source>
</evidence>
<sequence>MSRHQKPSSSYRPDWFQQKSCRMGSYLWDEECNNMCYSHYHNGRPLSVVLTEPCDPFEPQRLSFFDDIPCIESDFASLNHLQHHHHQHQHQHQQQQQQQQQHHRSRSSGRRYKRECYSVHYPNANINSYCFSPPPPPRRALNRCASREILVEKIETVTIEEAKRRPPPPPPCMVSFVRTPSPTIRQVKIRPRPSSCFDLHKESTDIQHQQRQNRWSKYVDERHEEHFEYNYNYNKAPERIVPIEREQPAPPPPPPRIIRHDATTSTHDLYIPRPPTPKLVRPEMRDAGTTTVGLPKKPLCVTETQVIERFEKTEKVRCDSASSSDGAGSKNRKSKKRPLSRFYDDDGFVEKQYHRASKKGHHKDFVQRMHARNGTLSKACNSLNYYTSPAERQREKSRVIVRPTSKPREILVDTSGIFGFTGEFSEPTTPQIIENGYTIKIRSPFQPPDLK</sequence>
<dbReference type="Proteomes" id="UP000663825">
    <property type="component" value="Unassembled WGS sequence"/>
</dbReference>
<reference evidence="3" key="1">
    <citation type="submission" date="2021-02" db="EMBL/GenBank/DDBJ databases">
        <authorList>
            <person name="Nowell W R."/>
        </authorList>
    </citation>
    <scope>NUCLEOTIDE SEQUENCE</scope>
</reference>
<evidence type="ECO:0000313" key="2">
    <source>
        <dbReference type="EMBL" id="CAF3208147.1"/>
    </source>
</evidence>
<feature type="region of interest" description="Disordered" evidence="1">
    <location>
        <begin position="81"/>
        <end position="109"/>
    </location>
</feature>
<dbReference type="OrthoDB" id="10033733at2759"/>
<dbReference type="EMBL" id="CAJNYT010000148">
    <property type="protein sequence ID" value="CAF3334384.1"/>
    <property type="molecule type" value="Genomic_DNA"/>
</dbReference>
<evidence type="ECO:0000313" key="3">
    <source>
        <dbReference type="EMBL" id="CAF3244198.1"/>
    </source>
</evidence>